<dbReference type="KEGG" id="aagg:ETAA8_48710"/>
<dbReference type="GO" id="GO:0030170">
    <property type="term" value="F:pyridoxal phosphate binding"/>
    <property type="evidence" value="ECO:0007669"/>
    <property type="project" value="InterPro"/>
</dbReference>
<dbReference type="OrthoDB" id="9801052at2"/>
<dbReference type="CDD" id="cd00610">
    <property type="entry name" value="OAT_like"/>
    <property type="match status" value="1"/>
</dbReference>
<keyword evidence="5" id="KW-1185">Reference proteome</keyword>
<dbReference type="Gene3D" id="3.90.1150.10">
    <property type="entry name" value="Aspartate Aminotransferase, domain 1"/>
    <property type="match status" value="1"/>
</dbReference>
<evidence type="ECO:0000313" key="5">
    <source>
        <dbReference type="Proteomes" id="UP000315017"/>
    </source>
</evidence>
<dbReference type="SUPFAM" id="SSF53383">
    <property type="entry name" value="PLP-dependent transferases"/>
    <property type="match status" value="1"/>
</dbReference>
<dbReference type="InterPro" id="IPR015421">
    <property type="entry name" value="PyrdxlP-dep_Trfase_major"/>
</dbReference>
<dbReference type="PANTHER" id="PTHR43713:SF3">
    <property type="entry name" value="GLUTAMATE-1-SEMIALDEHYDE 2,1-AMINOMUTASE 1, CHLOROPLASTIC-RELATED"/>
    <property type="match status" value="1"/>
</dbReference>
<accession>A0A517YHR0</accession>
<organism evidence="4 5">
    <name type="scientific">Anatilimnocola aggregata</name>
    <dbReference type="NCBI Taxonomy" id="2528021"/>
    <lineage>
        <taxon>Bacteria</taxon>
        <taxon>Pseudomonadati</taxon>
        <taxon>Planctomycetota</taxon>
        <taxon>Planctomycetia</taxon>
        <taxon>Pirellulales</taxon>
        <taxon>Pirellulaceae</taxon>
        <taxon>Anatilimnocola</taxon>
    </lineage>
</organism>
<dbReference type="AlphaFoldDB" id="A0A517YHR0"/>
<dbReference type="EMBL" id="CP036274">
    <property type="protein sequence ID" value="QDU29756.1"/>
    <property type="molecule type" value="Genomic_DNA"/>
</dbReference>
<comment type="cofactor">
    <cofactor evidence="1">
        <name>pyridoxal 5'-phosphate</name>
        <dbReference type="ChEBI" id="CHEBI:597326"/>
    </cofactor>
</comment>
<dbReference type="Pfam" id="PF00202">
    <property type="entry name" value="Aminotran_3"/>
    <property type="match status" value="1"/>
</dbReference>
<dbReference type="InterPro" id="IPR005814">
    <property type="entry name" value="Aminotrans_3"/>
</dbReference>
<dbReference type="EC" id="5.4.3.8" evidence="4"/>
<evidence type="ECO:0000313" key="4">
    <source>
        <dbReference type="EMBL" id="QDU29756.1"/>
    </source>
</evidence>
<protein>
    <submittedName>
        <fullName evidence="4">Glutamate-1-semialdehyde 2,1-aminomutase 1</fullName>
        <ecNumber evidence="4">5.4.3.8</ecNumber>
    </submittedName>
</protein>
<keyword evidence="4" id="KW-0413">Isomerase</keyword>
<dbReference type="GO" id="GO:0042286">
    <property type="term" value="F:glutamate-1-semialdehyde 2,1-aminomutase activity"/>
    <property type="evidence" value="ECO:0007669"/>
    <property type="project" value="UniProtKB-EC"/>
</dbReference>
<reference evidence="4 5" key="1">
    <citation type="submission" date="2019-02" db="EMBL/GenBank/DDBJ databases">
        <title>Deep-cultivation of Planctomycetes and their phenomic and genomic characterization uncovers novel biology.</title>
        <authorList>
            <person name="Wiegand S."/>
            <person name="Jogler M."/>
            <person name="Boedeker C."/>
            <person name="Pinto D."/>
            <person name="Vollmers J."/>
            <person name="Rivas-Marin E."/>
            <person name="Kohn T."/>
            <person name="Peeters S.H."/>
            <person name="Heuer A."/>
            <person name="Rast P."/>
            <person name="Oberbeckmann S."/>
            <person name="Bunk B."/>
            <person name="Jeske O."/>
            <person name="Meyerdierks A."/>
            <person name="Storesund J.E."/>
            <person name="Kallscheuer N."/>
            <person name="Luecker S."/>
            <person name="Lage O.M."/>
            <person name="Pohl T."/>
            <person name="Merkel B.J."/>
            <person name="Hornburger P."/>
            <person name="Mueller R.-W."/>
            <person name="Bruemmer F."/>
            <person name="Labrenz M."/>
            <person name="Spormann A.M."/>
            <person name="Op den Camp H."/>
            <person name="Overmann J."/>
            <person name="Amann R."/>
            <person name="Jetten M.S.M."/>
            <person name="Mascher T."/>
            <person name="Medema M.H."/>
            <person name="Devos D.P."/>
            <person name="Kaster A.-K."/>
            <person name="Ovreas L."/>
            <person name="Rohde M."/>
            <person name="Galperin M.Y."/>
            <person name="Jogler C."/>
        </authorList>
    </citation>
    <scope>NUCLEOTIDE SEQUENCE [LARGE SCALE GENOMIC DNA]</scope>
    <source>
        <strain evidence="4 5">ETA_A8</strain>
    </source>
</reference>
<dbReference type="PANTHER" id="PTHR43713">
    <property type="entry name" value="GLUTAMATE-1-SEMIALDEHYDE 2,1-AMINOMUTASE"/>
    <property type="match status" value="1"/>
</dbReference>
<dbReference type="InterPro" id="IPR015422">
    <property type="entry name" value="PyrdxlP-dep_Trfase_small"/>
</dbReference>
<evidence type="ECO:0000256" key="3">
    <source>
        <dbReference type="RuleBase" id="RU003560"/>
    </source>
</evidence>
<sequence length="445" mass="48397">MSRITEHYQRARKSLAGGVSASTRVNRALGHPMYFSRAAGCQVWDFDGRDYYDLCCSHGATLLGHGDERITRAVHEAIAAGAACSYENETHAELAELLCDSIPAFERVRFTGSGTEATMHTIRLARAFTGRTKLLKIEGHFHGYHDQVMFAIGSPPSPLTAESAPGTWPASSGMPAELVEQLVVVPFNRTDLLAEALAKYGDELAAVICEPVFYNAGCILPSREFIRVMREETRRRGVLLIFDEVQSAFRMGPGGAQAHLGITPDLCTVGKAVGGTYPLSVFGGRADIMARLQPEGDCQHSGTYNGHPVVVAAALAALKAYLEPGFYEHVFAIADRLYTGINDVFDRYELPGRAIGLGARFGIYFGIDDQPQDFRDTLQHSRTLMLQFIRAAIEHGVYLHDYGGGACHHGFCAAMTTADVDQTLDRLAAAVQSMQPTGQRTLAAH</sequence>
<name>A0A517YHR0_9BACT</name>
<comment type="similarity">
    <text evidence="3">Belongs to the class-III pyridoxal-phosphate-dependent aminotransferase family.</text>
</comment>
<keyword evidence="2 3" id="KW-0663">Pyridoxal phosphate</keyword>
<dbReference type="InterPro" id="IPR015424">
    <property type="entry name" value="PyrdxlP-dep_Trfase"/>
</dbReference>
<dbReference type="RefSeq" id="WP_145094070.1">
    <property type="nucleotide sequence ID" value="NZ_CP036274.1"/>
</dbReference>
<dbReference type="Gene3D" id="3.40.640.10">
    <property type="entry name" value="Type I PLP-dependent aspartate aminotransferase-like (Major domain)"/>
    <property type="match status" value="1"/>
</dbReference>
<evidence type="ECO:0000256" key="1">
    <source>
        <dbReference type="ARBA" id="ARBA00001933"/>
    </source>
</evidence>
<dbReference type="GO" id="GO:0008483">
    <property type="term" value="F:transaminase activity"/>
    <property type="evidence" value="ECO:0007669"/>
    <property type="project" value="InterPro"/>
</dbReference>
<gene>
    <name evidence="4" type="primary">hemL1</name>
    <name evidence="4" type="ORF">ETAA8_48710</name>
</gene>
<evidence type="ECO:0000256" key="2">
    <source>
        <dbReference type="ARBA" id="ARBA00022898"/>
    </source>
</evidence>
<dbReference type="Proteomes" id="UP000315017">
    <property type="component" value="Chromosome"/>
</dbReference>
<proteinExistence type="inferred from homology"/>